<evidence type="ECO:0000313" key="3">
    <source>
        <dbReference type="Proteomes" id="UP000030345"/>
    </source>
</evidence>
<keyword evidence="1" id="KW-1133">Transmembrane helix</keyword>
<evidence type="ECO:0000256" key="1">
    <source>
        <dbReference type="SAM" id="Phobius"/>
    </source>
</evidence>
<reference evidence="3" key="1">
    <citation type="journal article" date="2014" name="Sci. Data">
        <title>Genomes of diverse isolates of the marine cyanobacterium Prochlorococcus.</title>
        <authorList>
            <person name="Biller S."/>
            <person name="Berube P."/>
            <person name="Thompson J."/>
            <person name="Kelly L."/>
            <person name="Roggensack S."/>
            <person name="Awad L."/>
            <person name="Roache-Johnson K."/>
            <person name="Ding H."/>
            <person name="Giovannoni S.J."/>
            <person name="Moore L.R."/>
            <person name="Chisholm S.W."/>
        </authorList>
    </citation>
    <scope>NUCLEOTIDE SEQUENCE [LARGE SCALE GENOMIC DNA]</scope>
    <source>
        <strain evidence="3">SB</strain>
    </source>
</reference>
<feature type="transmembrane region" description="Helical" evidence="1">
    <location>
        <begin position="6"/>
        <end position="24"/>
    </location>
</feature>
<dbReference type="AlphaFoldDB" id="A0A0A2B582"/>
<accession>A0A0A2B582</accession>
<dbReference type="RefSeq" id="WP_413677137.1">
    <property type="nucleotide sequence ID" value="NZ_CP138981.1"/>
</dbReference>
<organism evidence="2 3">
    <name type="scientific">Prochlorococcus marinus str. SB</name>
    <dbReference type="NCBI Taxonomy" id="59926"/>
    <lineage>
        <taxon>Bacteria</taxon>
        <taxon>Bacillati</taxon>
        <taxon>Cyanobacteriota</taxon>
        <taxon>Cyanophyceae</taxon>
        <taxon>Synechococcales</taxon>
        <taxon>Prochlorococcaceae</taxon>
        <taxon>Prochlorococcus</taxon>
    </lineage>
</organism>
<gene>
    <name evidence="2" type="ORF">EV02_1913</name>
</gene>
<dbReference type="Proteomes" id="UP000030345">
    <property type="component" value="Unassembled WGS sequence"/>
</dbReference>
<evidence type="ECO:0000313" key="2">
    <source>
        <dbReference type="EMBL" id="KGG09233.1"/>
    </source>
</evidence>
<dbReference type="EMBL" id="JNAS01000002">
    <property type="protein sequence ID" value="KGG09233.1"/>
    <property type="molecule type" value="Genomic_DNA"/>
</dbReference>
<keyword evidence="1" id="KW-0812">Transmembrane</keyword>
<keyword evidence="1" id="KW-0472">Membrane</keyword>
<protein>
    <submittedName>
        <fullName evidence="2">Uncharacterized protein</fullName>
    </submittedName>
</protein>
<name>A0A0A2B582_PROMR</name>
<sequence>MIYGFAYLMMVLAISAGWIILAVLKKPGFIEKPLNEVKNKIRPFLNPKDDQ</sequence>
<proteinExistence type="predicted"/>
<comment type="caution">
    <text evidence="2">The sequence shown here is derived from an EMBL/GenBank/DDBJ whole genome shotgun (WGS) entry which is preliminary data.</text>
</comment>